<dbReference type="InterPro" id="IPR036271">
    <property type="entry name" value="Tet_transcr_reg_TetR-rel_C_sf"/>
</dbReference>
<keyword evidence="1" id="KW-0805">Transcription regulation</keyword>
<feature type="DNA-binding region" description="H-T-H motif" evidence="4">
    <location>
        <begin position="40"/>
        <end position="59"/>
    </location>
</feature>
<evidence type="ECO:0000313" key="7">
    <source>
        <dbReference type="Proteomes" id="UP000825008"/>
    </source>
</evidence>
<proteinExistence type="predicted"/>
<evidence type="ECO:0000256" key="4">
    <source>
        <dbReference type="PROSITE-ProRule" id="PRU00335"/>
    </source>
</evidence>
<dbReference type="KEGG" id="mher:K3U94_15660"/>
<dbReference type="Pfam" id="PF00440">
    <property type="entry name" value="TetR_N"/>
    <property type="match status" value="1"/>
</dbReference>
<dbReference type="Gene3D" id="1.10.357.10">
    <property type="entry name" value="Tetracycline Repressor, domain 2"/>
    <property type="match status" value="1"/>
</dbReference>
<dbReference type="InterPro" id="IPR001647">
    <property type="entry name" value="HTH_TetR"/>
</dbReference>
<keyword evidence="3" id="KW-0804">Transcription</keyword>
<evidence type="ECO:0000256" key="1">
    <source>
        <dbReference type="ARBA" id="ARBA00023015"/>
    </source>
</evidence>
<sequence>MAAGSSVAGGRARTRSDVVENRLRIIEAATDLLAGSPNASVQEIADAAELNRATVYRHFPNREELVAAIHDAAVAAMRALYLSLPTDGPVLPSLIELVGPAIEAGHRYRVLILTPIADSRRLIPEAQAVGLLAAAVHRAQLAGEIDQRINPVVAATNFGGQVLGAALLIARGIVAPDEAIAQTRLALQKSLTA</sequence>
<feature type="domain" description="HTH tetR-type" evidence="5">
    <location>
        <begin position="19"/>
        <end position="77"/>
    </location>
</feature>
<reference evidence="6" key="1">
    <citation type="submission" date="2021-08" db="EMBL/GenBank/DDBJ databases">
        <title>Whole genome sequencing of non-tuberculosis mycobacteria type-strains.</title>
        <authorList>
            <person name="Igarashi Y."/>
            <person name="Osugi A."/>
            <person name="Mitarai S."/>
        </authorList>
    </citation>
    <scope>NUCLEOTIDE SEQUENCE</scope>
    <source>
        <strain evidence="6">JCM 30995</strain>
    </source>
</reference>
<dbReference type="PROSITE" id="PS50977">
    <property type="entry name" value="HTH_TETR_2"/>
    <property type="match status" value="1"/>
</dbReference>
<name>A0A9X7WDY8_9MYCO</name>
<evidence type="ECO:0000259" key="5">
    <source>
        <dbReference type="PROSITE" id="PS50977"/>
    </source>
</evidence>
<accession>A0A9X7WDY8</accession>
<dbReference type="EMBL" id="CP080997">
    <property type="protein sequence ID" value="QZA06448.1"/>
    <property type="molecule type" value="Genomic_DNA"/>
</dbReference>
<dbReference type="PANTHER" id="PTHR30055:SF234">
    <property type="entry name" value="HTH-TYPE TRANSCRIPTIONAL REGULATOR BETI"/>
    <property type="match status" value="1"/>
</dbReference>
<evidence type="ECO:0000256" key="2">
    <source>
        <dbReference type="ARBA" id="ARBA00023125"/>
    </source>
</evidence>
<protein>
    <submittedName>
        <fullName evidence="6">TetR/AcrR family transcriptional regulator</fullName>
    </submittedName>
</protein>
<keyword evidence="2 4" id="KW-0238">DNA-binding</keyword>
<dbReference type="GO" id="GO:0003700">
    <property type="term" value="F:DNA-binding transcription factor activity"/>
    <property type="evidence" value="ECO:0007669"/>
    <property type="project" value="TreeGrafter"/>
</dbReference>
<evidence type="ECO:0000313" key="6">
    <source>
        <dbReference type="EMBL" id="QZA06448.1"/>
    </source>
</evidence>
<dbReference type="Proteomes" id="UP000825008">
    <property type="component" value="Chromosome"/>
</dbReference>
<dbReference type="InterPro" id="IPR050109">
    <property type="entry name" value="HTH-type_TetR-like_transc_reg"/>
</dbReference>
<dbReference type="PANTHER" id="PTHR30055">
    <property type="entry name" value="HTH-TYPE TRANSCRIPTIONAL REGULATOR RUTR"/>
    <property type="match status" value="1"/>
</dbReference>
<gene>
    <name evidence="6" type="ORF">K3U94_15660</name>
</gene>
<dbReference type="AlphaFoldDB" id="A0A9X7WDY8"/>
<dbReference type="GO" id="GO:0000976">
    <property type="term" value="F:transcription cis-regulatory region binding"/>
    <property type="evidence" value="ECO:0007669"/>
    <property type="project" value="TreeGrafter"/>
</dbReference>
<organism evidence="6 7">
    <name type="scientific">Mycolicibacter heraklionensis</name>
    <dbReference type="NCBI Taxonomy" id="512402"/>
    <lineage>
        <taxon>Bacteria</taxon>
        <taxon>Bacillati</taxon>
        <taxon>Actinomycetota</taxon>
        <taxon>Actinomycetes</taxon>
        <taxon>Mycobacteriales</taxon>
        <taxon>Mycobacteriaceae</taxon>
        <taxon>Mycolicibacter</taxon>
    </lineage>
</organism>
<dbReference type="InterPro" id="IPR009057">
    <property type="entry name" value="Homeodomain-like_sf"/>
</dbReference>
<evidence type="ECO:0000256" key="3">
    <source>
        <dbReference type="ARBA" id="ARBA00023163"/>
    </source>
</evidence>
<dbReference type="SUPFAM" id="SSF48498">
    <property type="entry name" value="Tetracyclin repressor-like, C-terminal domain"/>
    <property type="match status" value="1"/>
</dbReference>
<dbReference type="SUPFAM" id="SSF46689">
    <property type="entry name" value="Homeodomain-like"/>
    <property type="match status" value="1"/>
</dbReference>
<dbReference type="RefSeq" id="WP_220694297.1">
    <property type="nucleotide sequence ID" value="NZ_CP080997.1"/>
</dbReference>